<evidence type="ECO:0000313" key="1">
    <source>
        <dbReference type="EMBL" id="KAF2215516.1"/>
    </source>
</evidence>
<sequence>MRLNTSWEVFRALDARSEKTSDELAGWSTDQATRKRAEEAAVHQLERQTKDCYHNRTFEPFLRLLLEIRSIVYDYYVPKKFVGAFTKDITIVCKQRCKQCFDWLSSTRPLIVRLKLKYRRSQHVPAVVLAGRPEVLDDRRERVRLVAAIMLRGGEGLKKERVELFFAARKPHDVDHLETWLNQALGRAEASDFEDEMVDGRSFRMLSRLPFDELPPKTCQGTESRT</sequence>
<keyword evidence="2" id="KW-1185">Reference proteome</keyword>
<proteinExistence type="predicted"/>
<organism evidence="1 2">
    <name type="scientific">Cercospora zeae-maydis SCOH1-5</name>
    <dbReference type="NCBI Taxonomy" id="717836"/>
    <lineage>
        <taxon>Eukaryota</taxon>
        <taxon>Fungi</taxon>
        <taxon>Dikarya</taxon>
        <taxon>Ascomycota</taxon>
        <taxon>Pezizomycotina</taxon>
        <taxon>Dothideomycetes</taxon>
        <taxon>Dothideomycetidae</taxon>
        <taxon>Mycosphaerellales</taxon>
        <taxon>Mycosphaerellaceae</taxon>
        <taxon>Cercospora</taxon>
    </lineage>
</organism>
<dbReference type="Proteomes" id="UP000799539">
    <property type="component" value="Unassembled WGS sequence"/>
</dbReference>
<protein>
    <submittedName>
        <fullName evidence="1">Uncharacterized protein</fullName>
    </submittedName>
</protein>
<name>A0A6A6FPW6_9PEZI</name>
<evidence type="ECO:0000313" key="2">
    <source>
        <dbReference type="Proteomes" id="UP000799539"/>
    </source>
</evidence>
<gene>
    <name evidence="1" type="ORF">CERZMDRAFT_94917</name>
</gene>
<dbReference type="OrthoDB" id="3650441at2759"/>
<accession>A0A6A6FPW6</accession>
<dbReference type="EMBL" id="ML992666">
    <property type="protein sequence ID" value="KAF2215516.1"/>
    <property type="molecule type" value="Genomic_DNA"/>
</dbReference>
<dbReference type="AlphaFoldDB" id="A0A6A6FPW6"/>
<reference evidence="1" key="1">
    <citation type="journal article" date="2020" name="Stud. Mycol.">
        <title>101 Dothideomycetes genomes: a test case for predicting lifestyles and emergence of pathogens.</title>
        <authorList>
            <person name="Haridas S."/>
            <person name="Albert R."/>
            <person name="Binder M."/>
            <person name="Bloem J."/>
            <person name="Labutti K."/>
            <person name="Salamov A."/>
            <person name="Andreopoulos B."/>
            <person name="Baker S."/>
            <person name="Barry K."/>
            <person name="Bills G."/>
            <person name="Bluhm B."/>
            <person name="Cannon C."/>
            <person name="Castanera R."/>
            <person name="Culley D."/>
            <person name="Daum C."/>
            <person name="Ezra D."/>
            <person name="Gonzalez J."/>
            <person name="Henrissat B."/>
            <person name="Kuo A."/>
            <person name="Liang C."/>
            <person name="Lipzen A."/>
            <person name="Lutzoni F."/>
            <person name="Magnuson J."/>
            <person name="Mondo S."/>
            <person name="Nolan M."/>
            <person name="Ohm R."/>
            <person name="Pangilinan J."/>
            <person name="Park H.-J."/>
            <person name="Ramirez L."/>
            <person name="Alfaro M."/>
            <person name="Sun H."/>
            <person name="Tritt A."/>
            <person name="Yoshinaga Y."/>
            <person name="Zwiers L.-H."/>
            <person name="Turgeon B."/>
            <person name="Goodwin S."/>
            <person name="Spatafora J."/>
            <person name="Crous P."/>
            <person name="Grigoriev I."/>
        </authorList>
    </citation>
    <scope>NUCLEOTIDE SEQUENCE</scope>
    <source>
        <strain evidence="1">SCOH1-5</strain>
    </source>
</reference>